<gene>
    <name evidence="1" type="ORF">GGR04_001025</name>
</gene>
<accession>A0A7W6H4K6</accession>
<keyword evidence="2" id="KW-1185">Reference proteome</keyword>
<proteinExistence type="predicted"/>
<evidence type="ECO:0000313" key="1">
    <source>
        <dbReference type="EMBL" id="MBB3997204.1"/>
    </source>
</evidence>
<evidence type="ECO:0000313" key="2">
    <source>
        <dbReference type="Proteomes" id="UP000542776"/>
    </source>
</evidence>
<name>A0A7W6H4K6_9HYPH</name>
<dbReference type="AlphaFoldDB" id="A0A7W6H4K6"/>
<dbReference type="EMBL" id="JACIEK010000001">
    <property type="protein sequence ID" value="MBB3997204.1"/>
    <property type="molecule type" value="Genomic_DNA"/>
</dbReference>
<dbReference type="Proteomes" id="UP000542776">
    <property type="component" value="Unassembled WGS sequence"/>
</dbReference>
<protein>
    <submittedName>
        <fullName evidence="1">Uncharacterized protein</fullName>
    </submittedName>
</protein>
<comment type="caution">
    <text evidence="1">The sequence shown here is derived from an EMBL/GenBank/DDBJ whole genome shotgun (WGS) entry which is preliminary data.</text>
</comment>
<organism evidence="1 2">
    <name type="scientific">Aureimonas pseudogalii</name>
    <dbReference type="NCBI Taxonomy" id="1744844"/>
    <lineage>
        <taxon>Bacteria</taxon>
        <taxon>Pseudomonadati</taxon>
        <taxon>Pseudomonadota</taxon>
        <taxon>Alphaproteobacteria</taxon>
        <taxon>Hyphomicrobiales</taxon>
        <taxon>Aurantimonadaceae</taxon>
        <taxon>Aureimonas</taxon>
    </lineage>
</organism>
<reference evidence="1 2" key="1">
    <citation type="submission" date="2020-08" db="EMBL/GenBank/DDBJ databases">
        <title>Genomic Encyclopedia of Type Strains, Phase IV (KMG-IV): sequencing the most valuable type-strain genomes for metagenomic binning, comparative biology and taxonomic classification.</title>
        <authorList>
            <person name="Goeker M."/>
        </authorList>
    </citation>
    <scope>NUCLEOTIDE SEQUENCE [LARGE SCALE GENOMIC DNA]</scope>
    <source>
        <strain evidence="1 2">DSM 102238</strain>
    </source>
</reference>
<sequence length="173" mass="17906">MSNIADPMAEYFAAAGITDPNDIAYIKRYSDVAAAVPTYGANTAKLHWQNFGQQEGRTWGVDAPVAAAVPTAPVATPANTALPASYGTDAASWDAYMQSARQATEGMNQMPFVYSDYGSVPIDNAAANALFYPQGSATTAAASNPLLAATPVAPAQAASNPLLAAMYPNGQVR</sequence>
<dbReference type="RefSeq" id="WP_183198484.1">
    <property type="nucleotide sequence ID" value="NZ_JACIEK010000001.1"/>
</dbReference>